<comment type="similarity">
    <text evidence="2">Belongs to the short-chain dehydrogenases/reductases (SDR) family.</text>
</comment>
<keyword evidence="3" id="KW-1133">Transmembrane helix</keyword>
<dbReference type="EMBL" id="GAKP01001273">
    <property type="protein sequence ID" value="JAC57679.1"/>
    <property type="molecule type" value="Transcribed_RNA"/>
</dbReference>
<reference evidence="7" key="2">
    <citation type="submission" date="2022-04" db="UniProtKB">
        <authorList>
            <consortium name="RefSeq"/>
        </authorList>
    </citation>
    <scope>IDENTIFICATION</scope>
    <source>
        <strain evidence="7">Punador</strain>
    </source>
</reference>
<keyword evidence="6" id="KW-1185">Reference proteome</keyword>
<dbReference type="InterPro" id="IPR002347">
    <property type="entry name" value="SDR_fam"/>
</dbReference>
<dbReference type="SMART" id="SM00822">
    <property type="entry name" value="PKS_KR"/>
    <property type="match status" value="1"/>
</dbReference>
<accession>A0A034WSS4</accession>
<dbReference type="AlphaFoldDB" id="A0A034WSS4"/>
<feature type="domain" description="Ketoreductase" evidence="4">
    <location>
        <begin position="47"/>
        <end position="237"/>
    </location>
</feature>
<dbReference type="OrthoDB" id="47007at2759"/>
<proteinExistence type="inferred from homology"/>
<dbReference type="GO" id="GO:0006629">
    <property type="term" value="P:lipid metabolic process"/>
    <property type="evidence" value="ECO:0007669"/>
    <property type="project" value="UniProtKB-ARBA"/>
</dbReference>
<gene>
    <name evidence="5" type="primary">DHRS7</name>
    <name evidence="7" type="synonym">LOC105229314</name>
</gene>
<feature type="transmembrane region" description="Helical" evidence="3">
    <location>
        <begin position="48"/>
        <end position="71"/>
    </location>
</feature>
<keyword evidence="1" id="KW-0560">Oxidoreductase</keyword>
<dbReference type="GeneID" id="105229314"/>
<dbReference type="InterPro" id="IPR020904">
    <property type="entry name" value="Sc_DH/Rdtase_CS"/>
</dbReference>
<reference evidence="5" key="1">
    <citation type="journal article" date="2014" name="BMC Genomics">
        <title>Characterizing the developmental transcriptome of the oriental fruit fly, Bactrocera dorsalis (Diptera: Tephritidae) through comparative genomic analysis with Drosophila melanogaster utilizing modENCODE datasets.</title>
        <authorList>
            <person name="Geib S.M."/>
            <person name="Calla B."/>
            <person name="Hall B."/>
            <person name="Hou S."/>
            <person name="Manoukis N.C."/>
        </authorList>
    </citation>
    <scope>NUCLEOTIDE SEQUENCE</scope>
    <source>
        <strain evidence="5">Punador</strain>
    </source>
</reference>
<dbReference type="InterPro" id="IPR036291">
    <property type="entry name" value="NAD(P)-bd_dom_sf"/>
</dbReference>
<organism evidence="5">
    <name type="scientific">Bactrocera dorsalis</name>
    <name type="common">Oriental fruit fly</name>
    <name type="synonym">Dacus dorsalis</name>
    <dbReference type="NCBI Taxonomy" id="27457"/>
    <lineage>
        <taxon>Eukaryota</taxon>
        <taxon>Metazoa</taxon>
        <taxon>Ecdysozoa</taxon>
        <taxon>Arthropoda</taxon>
        <taxon>Hexapoda</taxon>
        <taxon>Insecta</taxon>
        <taxon>Pterygota</taxon>
        <taxon>Neoptera</taxon>
        <taxon>Endopterygota</taxon>
        <taxon>Diptera</taxon>
        <taxon>Brachycera</taxon>
        <taxon>Muscomorpha</taxon>
        <taxon>Tephritoidea</taxon>
        <taxon>Tephritidae</taxon>
        <taxon>Bactrocera</taxon>
        <taxon>Bactrocera</taxon>
    </lineage>
</organism>
<dbReference type="Gene3D" id="3.40.50.720">
    <property type="entry name" value="NAD(P)-binding Rossmann-like Domain"/>
    <property type="match status" value="1"/>
</dbReference>
<keyword evidence="3" id="KW-0472">Membrane</keyword>
<dbReference type="GO" id="GO:0016491">
    <property type="term" value="F:oxidoreductase activity"/>
    <property type="evidence" value="ECO:0007669"/>
    <property type="project" value="UniProtKB-KW"/>
</dbReference>
<dbReference type="Proteomes" id="UP001652620">
    <property type="component" value="Unplaced"/>
</dbReference>
<dbReference type="PANTHER" id="PTHR44269">
    <property type="entry name" value="DEHYDROGENASE/REDUCTASE SDR FAMILY MEMBER 7-RELATED"/>
    <property type="match status" value="1"/>
</dbReference>
<dbReference type="PRINTS" id="PR00080">
    <property type="entry name" value="SDRFAMILY"/>
</dbReference>
<dbReference type="PANTHER" id="PTHR44269:SF1">
    <property type="entry name" value="DEHYDROGENASE_REDUCTASE SDR FAMILY MEMBER 7"/>
    <property type="match status" value="1"/>
</dbReference>
<dbReference type="KEGG" id="bdr:105229314"/>
<dbReference type="InterPro" id="IPR053011">
    <property type="entry name" value="SDR_family_member_7"/>
</dbReference>
<dbReference type="RefSeq" id="XP_011207814.1">
    <property type="nucleotide sequence ID" value="XM_011209512.3"/>
</dbReference>
<evidence type="ECO:0000256" key="2">
    <source>
        <dbReference type="RuleBase" id="RU000363"/>
    </source>
</evidence>
<dbReference type="OMA" id="TKGVNAM"/>
<evidence type="ECO:0000313" key="7">
    <source>
        <dbReference type="RefSeq" id="XP_011207814.1"/>
    </source>
</evidence>
<protein>
    <submittedName>
        <fullName evidence="5 7">dehydrogenase/reductase SDR family member 7</fullName>
    </submittedName>
</protein>
<sequence length="321" mass="36192">MTFLELLFILIIGYYFIYLILWLILDCNVELWYNTYFGLPISSMRGQVVWVTGASSGIGRALVLILAKYGVRLVISARRENLLELLKKDCLEQANGLLSEDDILVMPMDVLNISQHEAYFDRVIKYFGRLDVLVNNAGRSQRASWEEIKVQVDRDLFELDVFSVVNLSRIAVRYFLQLRNVRGHIVTTSSIAGLCPVPFSATYCAAKSAINAYLNSLRLEQSGIDVSIFCPGPIATDFLQEAFTAVPEEMYGKSTKGQKRMSAERCAILFATTIANKLELSWCGLFPVNFLANATRYPGLAKIIFKFMGKSTMNKIREGKL</sequence>
<evidence type="ECO:0000256" key="3">
    <source>
        <dbReference type="SAM" id="Phobius"/>
    </source>
</evidence>
<evidence type="ECO:0000313" key="5">
    <source>
        <dbReference type="EMBL" id="JAC57679.1"/>
    </source>
</evidence>
<dbReference type="PRINTS" id="PR00081">
    <property type="entry name" value="GDHRDH"/>
</dbReference>
<dbReference type="InterPro" id="IPR057326">
    <property type="entry name" value="KR_dom"/>
</dbReference>
<keyword evidence="3" id="KW-0812">Transmembrane</keyword>
<feature type="transmembrane region" description="Helical" evidence="3">
    <location>
        <begin position="7"/>
        <end position="25"/>
    </location>
</feature>
<evidence type="ECO:0000256" key="1">
    <source>
        <dbReference type="ARBA" id="ARBA00023002"/>
    </source>
</evidence>
<name>A0A034WSS4_BACDO</name>
<evidence type="ECO:0000313" key="6">
    <source>
        <dbReference type="Proteomes" id="UP001652620"/>
    </source>
</evidence>
<dbReference type="SUPFAM" id="SSF51735">
    <property type="entry name" value="NAD(P)-binding Rossmann-fold domains"/>
    <property type="match status" value="1"/>
</dbReference>
<evidence type="ECO:0000259" key="4">
    <source>
        <dbReference type="SMART" id="SM00822"/>
    </source>
</evidence>
<dbReference type="Pfam" id="PF00106">
    <property type="entry name" value="adh_short"/>
    <property type="match status" value="1"/>
</dbReference>
<dbReference type="PROSITE" id="PS00061">
    <property type="entry name" value="ADH_SHORT"/>
    <property type="match status" value="1"/>
</dbReference>